<feature type="domain" description="Ras guanine nucleotide exchange factor glfB-like C-terminal" evidence="1">
    <location>
        <begin position="71"/>
        <end position="254"/>
    </location>
</feature>
<dbReference type="GeneID" id="68109264"/>
<keyword evidence="3" id="KW-1185">Reference proteome</keyword>
<reference evidence="2 3" key="1">
    <citation type="journal article" date="2019" name="Sci. Rep.">
        <title>Nanopore sequencing improves the draft genome of the human pathogenic amoeba Naegleria fowleri.</title>
        <authorList>
            <person name="Liechti N."/>
            <person name="Schurch N."/>
            <person name="Bruggmann R."/>
            <person name="Wittwer M."/>
        </authorList>
    </citation>
    <scope>NUCLEOTIDE SEQUENCE [LARGE SCALE GENOMIC DNA]</scope>
    <source>
        <strain evidence="2 3">ATCC 30894</strain>
    </source>
</reference>
<dbReference type="OMA" id="HDMYGKK"/>
<dbReference type="Pfam" id="PF24929">
    <property type="entry name" value="GlfB_C"/>
    <property type="match status" value="1"/>
</dbReference>
<comment type="caution">
    <text evidence="2">The sequence shown here is derived from an EMBL/GenBank/DDBJ whole genome shotgun (WGS) entry which is preliminary data.</text>
</comment>
<dbReference type="VEuPathDB" id="AmoebaDB:NF0057240"/>
<dbReference type="RefSeq" id="XP_044563689.1">
    <property type="nucleotide sequence ID" value="XM_044705198.1"/>
</dbReference>
<gene>
    <name evidence="2" type="ORF">FDP41_002046</name>
</gene>
<proteinExistence type="predicted"/>
<dbReference type="Proteomes" id="UP000444721">
    <property type="component" value="Unassembled WGS sequence"/>
</dbReference>
<protein>
    <recommendedName>
        <fullName evidence="1">Ras guanine nucleotide exchange factor glfB-like C-terminal domain-containing protein</fullName>
    </recommendedName>
</protein>
<dbReference type="InterPro" id="IPR056651">
    <property type="entry name" value="GlfB-like_C"/>
</dbReference>
<evidence type="ECO:0000313" key="3">
    <source>
        <dbReference type="Proteomes" id="UP000444721"/>
    </source>
</evidence>
<dbReference type="VEuPathDB" id="AmoebaDB:NfTy_033970"/>
<dbReference type="EMBL" id="VFQX01000028">
    <property type="protein sequence ID" value="KAF0978976.1"/>
    <property type="molecule type" value="Genomic_DNA"/>
</dbReference>
<organism evidence="2 3">
    <name type="scientific">Naegleria fowleri</name>
    <name type="common">Brain eating amoeba</name>
    <dbReference type="NCBI Taxonomy" id="5763"/>
    <lineage>
        <taxon>Eukaryota</taxon>
        <taxon>Discoba</taxon>
        <taxon>Heterolobosea</taxon>
        <taxon>Tetramitia</taxon>
        <taxon>Eutetramitia</taxon>
        <taxon>Vahlkampfiidae</taxon>
        <taxon>Naegleria</taxon>
    </lineage>
</organism>
<dbReference type="VEuPathDB" id="AmoebaDB:FDP41_002046"/>
<sequence length="321" mass="37153">MKKLFASRSDADASDLVGSVEQTMMCTTIDEVKKELERNVLSMQVAMDTRSTTTSSSEEDDSDVSFNYDVIGKDTPRLVGKTNVNGQRMQNVSHFIVSLIDLILNRGMPIEDEKNIYGVNVHSYYQNLYAQLNAKIKKENIVMEDHVSLTSFLKALFMVGNPVFQLLRCYNQNAISQPVTYYKLILGTVHKLNFQDKDWTVCWDIVDHDMYGKKRTITVKHVRTERYLVDRQEKFSFSWNIAFEYEQIVKTVEEYNRSPVSNLDLISQKSYTPVKLNQVVMSFGKLEEWAENVKDERFPTKENAIAFLEYIFETTAIKFNA</sequence>
<name>A0A6A5BUQ2_NAEFO</name>
<dbReference type="AlphaFoldDB" id="A0A6A5BUQ2"/>
<dbReference type="OrthoDB" id="10250874at2759"/>
<accession>A0A6A5BUQ2</accession>
<evidence type="ECO:0000313" key="2">
    <source>
        <dbReference type="EMBL" id="KAF0978976.1"/>
    </source>
</evidence>
<evidence type="ECO:0000259" key="1">
    <source>
        <dbReference type="Pfam" id="PF24929"/>
    </source>
</evidence>